<sequence length="117" mass="12606">MTESNIRVLALSGSLRRASYNTAALVAAQELAPTRMTIEIESLAAMPMFDEDTESAGLLPAVTRLAQRVAAADALLIATPSTTIPTQHLSRTRWTGCHERQSAPLPGSTYWPANRSL</sequence>
<dbReference type="EMBL" id="AP023343">
    <property type="protein sequence ID" value="BCI90231.1"/>
    <property type="molecule type" value="Genomic_DNA"/>
</dbReference>
<dbReference type="GO" id="GO:0005829">
    <property type="term" value="C:cytosol"/>
    <property type="evidence" value="ECO:0007669"/>
    <property type="project" value="TreeGrafter"/>
</dbReference>
<dbReference type="GO" id="GO:0016491">
    <property type="term" value="F:oxidoreductase activity"/>
    <property type="evidence" value="ECO:0007669"/>
    <property type="project" value="InterPro"/>
</dbReference>
<dbReference type="GO" id="GO:0010181">
    <property type="term" value="F:FMN binding"/>
    <property type="evidence" value="ECO:0007669"/>
    <property type="project" value="TreeGrafter"/>
</dbReference>
<evidence type="ECO:0000313" key="3">
    <source>
        <dbReference type="Proteomes" id="UP000516380"/>
    </source>
</evidence>
<dbReference type="AlphaFoldDB" id="A0A7G1IGX6"/>
<evidence type="ECO:0000259" key="1">
    <source>
        <dbReference type="Pfam" id="PF03358"/>
    </source>
</evidence>
<feature type="domain" description="NADPH-dependent FMN reductase-like" evidence="1">
    <location>
        <begin position="7"/>
        <end position="80"/>
    </location>
</feature>
<dbReference type="PANTHER" id="PTHR30543">
    <property type="entry name" value="CHROMATE REDUCTASE"/>
    <property type="match status" value="1"/>
</dbReference>
<reference evidence="2 3" key="1">
    <citation type="submission" date="2020-07" db="EMBL/GenBank/DDBJ databases">
        <title>Mycobacterium kansasii (former subtype) with zoonotic potential isolated from diseased indoor pet cat, Japan.</title>
        <authorList>
            <person name="Fukano H."/>
            <person name="Terazono T."/>
            <person name="Hoshino Y."/>
        </authorList>
    </citation>
    <scope>NUCLEOTIDE SEQUENCE [LARGE SCALE GENOMIC DNA]</scope>
    <source>
        <strain evidence="2 3">Kuro-I</strain>
    </source>
</reference>
<organism evidence="2 3">
    <name type="scientific">Mycobacterium kansasii</name>
    <dbReference type="NCBI Taxonomy" id="1768"/>
    <lineage>
        <taxon>Bacteria</taxon>
        <taxon>Bacillati</taxon>
        <taxon>Actinomycetota</taxon>
        <taxon>Actinomycetes</taxon>
        <taxon>Mycobacteriales</taxon>
        <taxon>Mycobacteriaceae</taxon>
        <taxon>Mycobacterium</taxon>
    </lineage>
</organism>
<accession>A0A7G1IGX6</accession>
<dbReference type="SUPFAM" id="SSF52218">
    <property type="entry name" value="Flavoproteins"/>
    <property type="match status" value="1"/>
</dbReference>
<gene>
    <name evidence="2" type="ORF">NIIDMKKI_54370</name>
</gene>
<dbReference type="PANTHER" id="PTHR30543:SF21">
    <property type="entry name" value="NAD(P)H-DEPENDENT FMN REDUCTASE LOT6"/>
    <property type="match status" value="1"/>
</dbReference>
<evidence type="ECO:0000313" key="2">
    <source>
        <dbReference type="EMBL" id="BCI90231.1"/>
    </source>
</evidence>
<dbReference type="Pfam" id="PF03358">
    <property type="entry name" value="FMN_red"/>
    <property type="match status" value="1"/>
</dbReference>
<protein>
    <recommendedName>
        <fullName evidence="1">NADPH-dependent FMN reductase-like domain-containing protein</fullName>
    </recommendedName>
</protein>
<dbReference type="InterPro" id="IPR029039">
    <property type="entry name" value="Flavoprotein-like_sf"/>
</dbReference>
<dbReference type="InterPro" id="IPR005025">
    <property type="entry name" value="FMN_Rdtase-like_dom"/>
</dbReference>
<proteinExistence type="predicted"/>
<dbReference type="InterPro" id="IPR050712">
    <property type="entry name" value="NAD(P)H-dep_reductase"/>
</dbReference>
<dbReference type="Proteomes" id="UP000516380">
    <property type="component" value="Chromosome"/>
</dbReference>
<keyword evidence="3" id="KW-1185">Reference proteome</keyword>
<dbReference type="Gene3D" id="3.40.50.360">
    <property type="match status" value="1"/>
</dbReference>
<name>A0A7G1IGX6_MYCKA</name>